<name>A0A6J5TJX9_PRUAR</name>
<dbReference type="CDD" id="cd05356">
    <property type="entry name" value="17beta-HSD1_like_SDR_c"/>
    <property type="match status" value="1"/>
</dbReference>
<feature type="transmembrane region" description="Helical" evidence="5">
    <location>
        <begin position="16"/>
        <end position="45"/>
    </location>
</feature>
<reference evidence="6 7" key="1">
    <citation type="submission" date="2020-05" db="EMBL/GenBank/DDBJ databases">
        <authorList>
            <person name="Campoy J."/>
            <person name="Schneeberger K."/>
            <person name="Spophaly S."/>
        </authorList>
    </citation>
    <scope>NUCLEOTIDE SEQUENCE [LARGE SCALE GENOMIC DNA]</scope>
    <source>
        <strain evidence="6">PruArmRojPasFocal</strain>
    </source>
</reference>
<comment type="subcellular location">
    <subcellularLocation>
        <location evidence="1">Endoplasmic reticulum</location>
    </subcellularLocation>
</comment>
<dbReference type="PANTHER" id="PTHR43899:SF26">
    <property type="entry name" value="ENOYL-(ACYL CARRIER) REDUCTASE"/>
    <property type="match status" value="1"/>
</dbReference>
<organism evidence="6 7">
    <name type="scientific">Prunus armeniaca</name>
    <name type="common">Apricot</name>
    <name type="synonym">Armeniaca vulgaris</name>
    <dbReference type="NCBI Taxonomy" id="36596"/>
    <lineage>
        <taxon>Eukaryota</taxon>
        <taxon>Viridiplantae</taxon>
        <taxon>Streptophyta</taxon>
        <taxon>Embryophyta</taxon>
        <taxon>Tracheophyta</taxon>
        <taxon>Spermatophyta</taxon>
        <taxon>Magnoliopsida</taxon>
        <taxon>eudicotyledons</taxon>
        <taxon>Gunneridae</taxon>
        <taxon>Pentapetalae</taxon>
        <taxon>rosids</taxon>
        <taxon>fabids</taxon>
        <taxon>Rosales</taxon>
        <taxon>Rosaceae</taxon>
        <taxon>Amygdaloideae</taxon>
        <taxon>Amygdaleae</taxon>
        <taxon>Prunus</taxon>
    </lineage>
</organism>
<dbReference type="InterPro" id="IPR036291">
    <property type="entry name" value="NAD(P)-bd_dom_sf"/>
</dbReference>
<dbReference type="Proteomes" id="UP000507222">
    <property type="component" value="Unassembled WGS sequence"/>
</dbReference>
<dbReference type="FunFam" id="3.40.50.720:FF:000137">
    <property type="entry name" value="Hydroxysteroid (17-beta) dehydrogenase 3"/>
    <property type="match status" value="1"/>
</dbReference>
<evidence type="ECO:0000313" key="6">
    <source>
        <dbReference type="EMBL" id="CAB4264226.1"/>
    </source>
</evidence>
<dbReference type="Pfam" id="PF00106">
    <property type="entry name" value="adh_short"/>
    <property type="match status" value="1"/>
</dbReference>
<evidence type="ECO:0000256" key="5">
    <source>
        <dbReference type="SAM" id="Phobius"/>
    </source>
</evidence>
<dbReference type="EMBL" id="CAEKDK010000001">
    <property type="protein sequence ID" value="CAB4264226.1"/>
    <property type="molecule type" value="Genomic_DNA"/>
</dbReference>
<dbReference type="PIRSF" id="PIRSF000126">
    <property type="entry name" value="11-beta-HSD1"/>
    <property type="match status" value="1"/>
</dbReference>
<dbReference type="PROSITE" id="PS00061">
    <property type="entry name" value="ADH_SHORT"/>
    <property type="match status" value="1"/>
</dbReference>
<evidence type="ECO:0000313" key="7">
    <source>
        <dbReference type="Proteomes" id="UP000507222"/>
    </source>
</evidence>
<evidence type="ECO:0000256" key="2">
    <source>
        <dbReference type="ARBA" id="ARBA00022857"/>
    </source>
</evidence>
<proteinExistence type="inferred from homology"/>
<keyword evidence="5" id="KW-0812">Transmembrane</keyword>
<keyword evidence="3" id="KW-0560">Oxidoreductase</keyword>
<dbReference type="PRINTS" id="PR00080">
    <property type="entry name" value="SDRFAMILY"/>
</dbReference>
<dbReference type="PRINTS" id="PR00081">
    <property type="entry name" value="GDHRDH"/>
</dbReference>
<evidence type="ECO:0000256" key="3">
    <source>
        <dbReference type="ARBA" id="ARBA00023002"/>
    </source>
</evidence>
<protein>
    <recommendedName>
        <fullName evidence="8">Very-long-chain 3-oxoacyl-CoA reductase</fullName>
    </recommendedName>
</protein>
<gene>
    <name evidence="6" type="ORF">CURHAP_LOCUS5911</name>
</gene>
<dbReference type="InterPro" id="IPR020904">
    <property type="entry name" value="Sc_DH/Rdtase_CS"/>
</dbReference>
<keyword evidence="5" id="KW-0472">Membrane</keyword>
<comment type="similarity">
    <text evidence="4">Belongs to the short-chain dehydrogenases/reductases (SDR) family.</text>
</comment>
<accession>A0A6J5TJX9</accession>
<dbReference type="AlphaFoldDB" id="A0A6J5TJX9"/>
<keyword evidence="5" id="KW-1133">Transmembrane helix</keyword>
<dbReference type="GO" id="GO:0005783">
    <property type="term" value="C:endoplasmic reticulum"/>
    <property type="evidence" value="ECO:0007669"/>
    <property type="project" value="UniProtKB-SubCell"/>
</dbReference>
<evidence type="ECO:0000256" key="4">
    <source>
        <dbReference type="RuleBase" id="RU000363"/>
    </source>
</evidence>
<keyword evidence="2" id="KW-0521">NADP</keyword>
<dbReference type="InterPro" id="IPR051019">
    <property type="entry name" value="VLCFA-Steroid_DH"/>
</dbReference>
<evidence type="ECO:0000256" key="1">
    <source>
        <dbReference type="ARBA" id="ARBA00004240"/>
    </source>
</evidence>
<dbReference type="SUPFAM" id="SSF51735">
    <property type="entry name" value="NAD(P)-binding Rossmann-fold domains"/>
    <property type="match status" value="1"/>
</dbReference>
<dbReference type="InterPro" id="IPR002347">
    <property type="entry name" value="SDR_fam"/>
</dbReference>
<evidence type="ECO:0008006" key="8">
    <source>
        <dbReference type="Google" id="ProtNLM"/>
    </source>
</evidence>
<sequence length="324" mass="35859">MVPSSSCIHHLTNQPIWLLLLSSLGFFIFLKQATSLANWVFIILLRPPKNLKKYGSWAMVTGATDGIGKAFAYQLAQKGLNLILVSRNSAKLKSVLKEIQAHYPTTEIKTVAFDFSVGSLGGMNELLEEEIRGLDVGVLINNVGVTYPSARFLHEVDEQLWTNVVKVNVEGTTRVTMAVLRGMVERKRGAVVNIGSGAGIVVPSHPLFTVYAATKAYVDQLSRSLHMEYKRYGIDVQSQVPLYVATKLASRVASIERSSLFIPTPHAYAEAAIRRIGYEARCTPFWAHSLQWCLGSLVPDSLLDAWRLSIGLKRRAKLHHALTS</sequence>
<dbReference type="PANTHER" id="PTHR43899">
    <property type="entry name" value="RH59310P"/>
    <property type="match status" value="1"/>
</dbReference>
<dbReference type="GO" id="GO:0045703">
    <property type="term" value="F:ketoreductase activity"/>
    <property type="evidence" value="ECO:0007669"/>
    <property type="project" value="TreeGrafter"/>
</dbReference>
<dbReference type="Gene3D" id="3.40.50.720">
    <property type="entry name" value="NAD(P)-binding Rossmann-like Domain"/>
    <property type="match status" value="1"/>
</dbReference>